<gene>
    <name evidence="11" type="ORF">NC653_006848</name>
</gene>
<feature type="chain" id="PRO_5042019705" evidence="10">
    <location>
        <begin position="21"/>
        <end position="33"/>
    </location>
</feature>
<dbReference type="Proteomes" id="UP001164929">
    <property type="component" value="Chromosome 2"/>
</dbReference>
<keyword evidence="8" id="KW-0472">Membrane</keyword>
<evidence type="ECO:0000256" key="2">
    <source>
        <dbReference type="ARBA" id="ARBA00022494"/>
    </source>
</evidence>
<keyword evidence="2" id="KW-0148">Chlorophyll</keyword>
<organism evidence="11 12">
    <name type="scientific">Populus alba x Populus x berolinensis</name>
    <dbReference type="NCBI Taxonomy" id="444605"/>
    <lineage>
        <taxon>Eukaryota</taxon>
        <taxon>Viridiplantae</taxon>
        <taxon>Streptophyta</taxon>
        <taxon>Embryophyta</taxon>
        <taxon>Tracheophyta</taxon>
        <taxon>Spermatophyta</taxon>
        <taxon>Magnoliopsida</taxon>
        <taxon>eudicotyledons</taxon>
        <taxon>Gunneridae</taxon>
        <taxon>Pentapetalae</taxon>
        <taxon>rosids</taxon>
        <taxon>fabids</taxon>
        <taxon>Malpighiales</taxon>
        <taxon>Salicaceae</taxon>
        <taxon>Saliceae</taxon>
        <taxon>Populus</taxon>
    </lineage>
</organism>
<keyword evidence="5" id="KW-0812">Transmembrane</keyword>
<keyword evidence="6" id="KW-1133">Transmembrane helix</keyword>
<dbReference type="GO" id="GO:0009767">
    <property type="term" value="P:photosynthetic electron transport chain"/>
    <property type="evidence" value="ECO:0007669"/>
    <property type="project" value="InterPro"/>
</dbReference>
<evidence type="ECO:0000313" key="11">
    <source>
        <dbReference type="EMBL" id="KAJ7007942.1"/>
    </source>
</evidence>
<comment type="caution">
    <text evidence="11">The sequence shown here is derived from an EMBL/GenBank/DDBJ whole genome shotgun (WGS) entry which is preliminary data.</text>
</comment>
<evidence type="ECO:0000313" key="12">
    <source>
        <dbReference type="Proteomes" id="UP001164929"/>
    </source>
</evidence>
<evidence type="ECO:0000256" key="1">
    <source>
        <dbReference type="ARBA" id="ARBA00004141"/>
    </source>
</evidence>
<reference evidence="11" key="1">
    <citation type="journal article" date="2023" name="Mol. Ecol. Resour.">
        <title>Chromosome-level genome assembly of a triploid poplar Populus alba 'Berolinensis'.</title>
        <authorList>
            <person name="Chen S."/>
            <person name="Yu Y."/>
            <person name="Wang X."/>
            <person name="Wang S."/>
            <person name="Zhang T."/>
            <person name="Zhou Y."/>
            <person name="He R."/>
            <person name="Meng N."/>
            <person name="Wang Y."/>
            <person name="Liu W."/>
            <person name="Liu Z."/>
            <person name="Liu J."/>
            <person name="Guo Q."/>
            <person name="Huang H."/>
            <person name="Sederoff R.R."/>
            <person name="Wang G."/>
            <person name="Qu G."/>
            <person name="Chen S."/>
        </authorList>
    </citation>
    <scope>NUCLEOTIDE SEQUENCE</scope>
    <source>
        <strain evidence="11">SC-2020</strain>
    </source>
</reference>
<dbReference type="GO" id="GO:0009523">
    <property type="term" value="C:photosystem II"/>
    <property type="evidence" value="ECO:0007669"/>
    <property type="project" value="UniProtKB-KW"/>
</dbReference>
<keyword evidence="7" id="KW-0157">Chromophore</keyword>
<keyword evidence="10" id="KW-0732">Signal</keyword>
<dbReference type="InterPro" id="IPR036001">
    <property type="entry name" value="PS_II_antenna-like_sf"/>
</dbReference>
<evidence type="ECO:0000256" key="5">
    <source>
        <dbReference type="ARBA" id="ARBA00022692"/>
    </source>
</evidence>
<evidence type="ECO:0000256" key="8">
    <source>
        <dbReference type="ARBA" id="ARBA00023136"/>
    </source>
</evidence>
<proteinExistence type="predicted"/>
<accession>A0AAD6WD42</accession>
<keyword evidence="9" id="KW-0604">Photosystem II</keyword>
<feature type="signal peptide" evidence="10">
    <location>
        <begin position="1"/>
        <end position="20"/>
    </location>
</feature>
<evidence type="ECO:0000256" key="6">
    <source>
        <dbReference type="ARBA" id="ARBA00022989"/>
    </source>
</evidence>
<comment type="subcellular location">
    <subcellularLocation>
        <location evidence="1">Membrane</location>
        <topology evidence="1">Multi-pass membrane protein</topology>
    </subcellularLocation>
</comment>
<keyword evidence="12" id="KW-1185">Reference proteome</keyword>
<evidence type="ECO:0000256" key="10">
    <source>
        <dbReference type="SAM" id="SignalP"/>
    </source>
</evidence>
<sequence length="33" mass="3792">MHIALVVGWACLMALYELACFDPFDSFLDSIWI</sequence>
<evidence type="ECO:0000256" key="9">
    <source>
        <dbReference type="ARBA" id="ARBA00023276"/>
    </source>
</evidence>
<protein>
    <submittedName>
        <fullName evidence="11">Uncharacterized protein</fullName>
    </submittedName>
</protein>
<dbReference type="GO" id="GO:0016168">
    <property type="term" value="F:chlorophyll binding"/>
    <property type="evidence" value="ECO:0007669"/>
    <property type="project" value="UniProtKB-KW"/>
</dbReference>
<keyword evidence="4" id="KW-0934">Plastid</keyword>
<dbReference type="AlphaFoldDB" id="A0AAD6WD42"/>
<evidence type="ECO:0000256" key="3">
    <source>
        <dbReference type="ARBA" id="ARBA00022531"/>
    </source>
</evidence>
<evidence type="ECO:0000256" key="4">
    <source>
        <dbReference type="ARBA" id="ARBA00022640"/>
    </source>
</evidence>
<dbReference type="Pfam" id="PF00421">
    <property type="entry name" value="PSII"/>
    <property type="match status" value="1"/>
</dbReference>
<name>A0AAD6WD42_9ROSI</name>
<dbReference type="EMBL" id="JAQIZT010000002">
    <property type="protein sequence ID" value="KAJ7007942.1"/>
    <property type="molecule type" value="Genomic_DNA"/>
</dbReference>
<dbReference type="InterPro" id="IPR000932">
    <property type="entry name" value="PS_antenna-like"/>
</dbReference>
<evidence type="ECO:0000256" key="7">
    <source>
        <dbReference type="ARBA" id="ARBA00022991"/>
    </source>
</evidence>
<dbReference type="SUPFAM" id="SSF161077">
    <property type="entry name" value="Photosystem II antenna protein-like"/>
    <property type="match status" value="1"/>
</dbReference>
<keyword evidence="3" id="KW-0602">Photosynthesis</keyword>